<evidence type="ECO:0000313" key="2">
    <source>
        <dbReference type="EMBL" id="ETK82638.1"/>
    </source>
</evidence>
<dbReference type="Proteomes" id="UP000053236">
    <property type="component" value="Unassembled WGS sequence"/>
</dbReference>
<evidence type="ECO:0000256" key="1">
    <source>
        <dbReference type="SAM" id="MobiDB-lite"/>
    </source>
</evidence>
<protein>
    <submittedName>
        <fullName evidence="2">Uncharacterized protein</fullName>
    </submittedName>
</protein>
<name>W2GHX0_PHYNI</name>
<gene>
    <name evidence="2" type="ORF">L915_12017</name>
</gene>
<dbReference type="EMBL" id="KI687178">
    <property type="protein sequence ID" value="ETK82638.1"/>
    <property type="molecule type" value="Genomic_DNA"/>
</dbReference>
<reference evidence="2" key="1">
    <citation type="submission" date="2013-11" db="EMBL/GenBank/DDBJ databases">
        <title>The Genome Sequence of Phytophthora parasitica CJ02B3.</title>
        <authorList>
            <consortium name="The Broad Institute Genomics Platform"/>
            <person name="Russ C."/>
            <person name="Tyler B."/>
            <person name="Panabieres F."/>
            <person name="Shan W."/>
            <person name="Tripathy S."/>
            <person name="Grunwald N."/>
            <person name="Machado M."/>
            <person name="Johnson C.S."/>
            <person name="Arredondo F."/>
            <person name="Hong C."/>
            <person name="Coffey M."/>
            <person name="Young S.K."/>
            <person name="Zeng Q."/>
            <person name="Gargeya S."/>
            <person name="Fitzgerald M."/>
            <person name="Abouelleil A."/>
            <person name="Alvarado L."/>
            <person name="Chapman S.B."/>
            <person name="Gainer-Dewar J."/>
            <person name="Goldberg J."/>
            <person name="Griggs A."/>
            <person name="Gujja S."/>
            <person name="Hansen M."/>
            <person name="Howarth C."/>
            <person name="Imamovic A."/>
            <person name="Ireland A."/>
            <person name="Larimer J."/>
            <person name="McCowan C."/>
            <person name="Murphy C."/>
            <person name="Pearson M."/>
            <person name="Poon T.W."/>
            <person name="Priest M."/>
            <person name="Roberts A."/>
            <person name="Saif S."/>
            <person name="Shea T."/>
            <person name="Sykes S."/>
            <person name="Wortman J."/>
            <person name="Nusbaum C."/>
            <person name="Birren B."/>
        </authorList>
    </citation>
    <scope>NUCLEOTIDE SEQUENCE [LARGE SCALE GENOMIC DNA]</scope>
    <source>
        <strain evidence="2">CJ02B3</strain>
    </source>
</reference>
<sequence>MAAAAAAAESRPRTKPLGGKCPLTTTRLRSHGRESDLDWRNARKLGGFIRAVWGRLASAPGAKGAKATNG</sequence>
<feature type="region of interest" description="Disordered" evidence="1">
    <location>
        <begin position="1"/>
        <end position="26"/>
    </location>
</feature>
<organism evidence="2">
    <name type="scientific">Phytophthora nicotianae</name>
    <name type="common">Potato buckeye rot agent</name>
    <name type="synonym">Phytophthora parasitica</name>
    <dbReference type="NCBI Taxonomy" id="4792"/>
    <lineage>
        <taxon>Eukaryota</taxon>
        <taxon>Sar</taxon>
        <taxon>Stramenopiles</taxon>
        <taxon>Oomycota</taxon>
        <taxon>Peronosporomycetes</taxon>
        <taxon>Peronosporales</taxon>
        <taxon>Peronosporaceae</taxon>
        <taxon>Phytophthora</taxon>
    </lineage>
</organism>
<proteinExistence type="predicted"/>
<dbReference type="AlphaFoldDB" id="W2GHX0"/>
<accession>W2GHX0</accession>